<sequence length="19" mass="2169">MEVAAKSEDYKEAARIRDS</sequence>
<protein>
    <recommendedName>
        <fullName evidence="1">UVR domain-containing protein</fullName>
    </recommendedName>
</protein>
<evidence type="ECO:0000313" key="2">
    <source>
        <dbReference type="EMBL" id="MCI72062.1"/>
    </source>
</evidence>
<organism evidence="2 3">
    <name type="scientific">Trifolium medium</name>
    <dbReference type="NCBI Taxonomy" id="97028"/>
    <lineage>
        <taxon>Eukaryota</taxon>
        <taxon>Viridiplantae</taxon>
        <taxon>Streptophyta</taxon>
        <taxon>Embryophyta</taxon>
        <taxon>Tracheophyta</taxon>
        <taxon>Spermatophyta</taxon>
        <taxon>Magnoliopsida</taxon>
        <taxon>eudicotyledons</taxon>
        <taxon>Gunneridae</taxon>
        <taxon>Pentapetalae</taxon>
        <taxon>rosids</taxon>
        <taxon>fabids</taxon>
        <taxon>Fabales</taxon>
        <taxon>Fabaceae</taxon>
        <taxon>Papilionoideae</taxon>
        <taxon>50 kb inversion clade</taxon>
        <taxon>NPAAA clade</taxon>
        <taxon>Hologalegina</taxon>
        <taxon>IRL clade</taxon>
        <taxon>Trifolieae</taxon>
        <taxon>Trifolium</taxon>
    </lineage>
</organism>
<evidence type="ECO:0000259" key="1">
    <source>
        <dbReference type="Pfam" id="PF02151"/>
    </source>
</evidence>
<dbReference type="Proteomes" id="UP000265520">
    <property type="component" value="Unassembled WGS sequence"/>
</dbReference>
<dbReference type="EMBL" id="LXQA010809757">
    <property type="protein sequence ID" value="MCI72062.1"/>
    <property type="molecule type" value="Genomic_DNA"/>
</dbReference>
<dbReference type="AlphaFoldDB" id="A0A392UF68"/>
<feature type="domain" description="UVR" evidence="1">
    <location>
        <begin position="1"/>
        <end position="18"/>
    </location>
</feature>
<feature type="non-terminal residue" evidence="2">
    <location>
        <position position="19"/>
    </location>
</feature>
<accession>A0A392UF68</accession>
<reference evidence="2 3" key="1">
    <citation type="journal article" date="2018" name="Front. Plant Sci.">
        <title>Red Clover (Trifolium pratense) and Zigzag Clover (T. medium) - A Picture of Genomic Similarities and Differences.</title>
        <authorList>
            <person name="Dluhosova J."/>
            <person name="Istvanek J."/>
            <person name="Nedelnik J."/>
            <person name="Repkova J."/>
        </authorList>
    </citation>
    <scope>NUCLEOTIDE SEQUENCE [LARGE SCALE GENOMIC DNA]</scope>
    <source>
        <strain evidence="3">cv. 10/8</strain>
        <tissue evidence="2">Leaf</tissue>
    </source>
</reference>
<dbReference type="InterPro" id="IPR001943">
    <property type="entry name" value="UVR_dom"/>
</dbReference>
<dbReference type="Pfam" id="PF02151">
    <property type="entry name" value="UVR"/>
    <property type="match status" value="1"/>
</dbReference>
<keyword evidence="3" id="KW-1185">Reference proteome</keyword>
<proteinExistence type="predicted"/>
<evidence type="ECO:0000313" key="3">
    <source>
        <dbReference type="Proteomes" id="UP000265520"/>
    </source>
</evidence>
<comment type="caution">
    <text evidence="2">The sequence shown here is derived from an EMBL/GenBank/DDBJ whole genome shotgun (WGS) entry which is preliminary data.</text>
</comment>
<name>A0A392UF68_9FABA</name>